<protein>
    <recommendedName>
        <fullName evidence="4">Eukaryotic translation initiation factor 4C</fullName>
    </recommendedName>
</protein>
<dbReference type="NCBIfam" id="TIGR00523">
    <property type="entry name" value="eIF-1A"/>
    <property type="match status" value="1"/>
</dbReference>
<dbReference type="InterPro" id="IPR006196">
    <property type="entry name" value="RNA-binding_domain_S1_IF1"/>
</dbReference>
<dbReference type="InterPro" id="IPR001253">
    <property type="entry name" value="TIF_eIF-1A"/>
</dbReference>
<dbReference type="STRING" id="218851.A0A2G5CRF6"/>
<evidence type="ECO:0000256" key="6">
    <source>
        <dbReference type="RuleBase" id="RU004364"/>
    </source>
</evidence>
<comment type="similarity">
    <text evidence="1 6">Belongs to the eIF-1A family.</text>
</comment>
<reference evidence="10 11" key="1">
    <citation type="submission" date="2017-09" db="EMBL/GenBank/DDBJ databases">
        <title>WGS assembly of Aquilegia coerulea Goldsmith.</title>
        <authorList>
            <person name="Hodges S."/>
            <person name="Kramer E."/>
            <person name="Nordborg M."/>
            <person name="Tomkins J."/>
            <person name="Borevitz J."/>
            <person name="Derieg N."/>
            <person name="Yan J."/>
            <person name="Mihaltcheva S."/>
            <person name="Hayes R.D."/>
            <person name="Rokhsar D."/>
        </authorList>
    </citation>
    <scope>NUCLEOTIDE SEQUENCE [LARGE SCALE GENOMIC DNA]</scope>
    <source>
        <strain evidence="11">cv. Goldsmith</strain>
    </source>
</reference>
<dbReference type="PANTHER" id="PTHR21668">
    <property type="entry name" value="EIF-1A"/>
    <property type="match status" value="1"/>
</dbReference>
<dbReference type="Gene3D" id="2.40.50.140">
    <property type="entry name" value="Nucleic acid-binding proteins"/>
    <property type="match status" value="1"/>
</dbReference>
<dbReference type="GO" id="GO:0003743">
    <property type="term" value="F:translation initiation factor activity"/>
    <property type="evidence" value="ECO:0007669"/>
    <property type="project" value="UniProtKB-UniRule"/>
</dbReference>
<dbReference type="InterPro" id="IPR018104">
    <property type="entry name" value="TIF_eIF-1A_CS"/>
</dbReference>
<dbReference type="InterPro" id="IPR012340">
    <property type="entry name" value="NA-bd_OB-fold"/>
</dbReference>
<dbReference type="CDD" id="cd05793">
    <property type="entry name" value="S1_IF1A"/>
    <property type="match status" value="1"/>
</dbReference>
<dbReference type="Proteomes" id="UP000230069">
    <property type="component" value="Unassembled WGS sequence"/>
</dbReference>
<evidence type="ECO:0000256" key="5">
    <source>
        <dbReference type="PROSITE-ProRule" id="PRU00181"/>
    </source>
</evidence>
<dbReference type="HAMAP" id="MF_00216">
    <property type="entry name" value="aIF_1A"/>
    <property type="match status" value="1"/>
</dbReference>
<dbReference type="GO" id="GO:0003723">
    <property type="term" value="F:RNA binding"/>
    <property type="evidence" value="ECO:0007669"/>
    <property type="project" value="InterPro"/>
</dbReference>
<name>A0A2G5CRF6_AQUCA</name>
<dbReference type="OrthoDB" id="274995at2759"/>
<feature type="region of interest" description="Disordered" evidence="8">
    <location>
        <begin position="1"/>
        <end position="24"/>
    </location>
</feature>
<dbReference type="PROSITE" id="PS50832">
    <property type="entry name" value="S1_IF1_TYPE"/>
    <property type="match status" value="1"/>
</dbReference>
<evidence type="ECO:0000256" key="3">
    <source>
        <dbReference type="ARBA" id="ARBA00022917"/>
    </source>
</evidence>
<sequence>MPKNKGKGGKNKKRSKNNEGGDEKRELVYKIDGQQEYAQVVQMLGNGRFDAMCIDGVKRLCHIRGEMHKKVWIAVGDIVLISLRDFQDEKGDVVHRYMPDEARRLKAEDKLPKNIRLNEGIASELDDDDVDEDYFEFLDEEIDINFI</sequence>
<evidence type="ECO:0000256" key="7">
    <source>
        <dbReference type="RuleBase" id="RU004365"/>
    </source>
</evidence>
<keyword evidence="2 5" id="KW-0396">Initiation factor</keyword>
<evidence type="ECO:0000256" key="4">
    <source>
        <dbReference type="ARBA" id="ARBA00032507"/>
    </source>
</evidence>
<dbReference type="SMART" id="SM00652">
    <property type="entry name" value="eIF1a"/>
    <property type="match status" value="1"/>
</dbReference>
<evidence type="ECO:0000313" key="11">
    <source>
        <dbReference type="Proteomes" id="UP000230069"/>
    </source>
</evidence>
<proteinExistence type="inferred from homology"/>
<gene>
    <name evidence="10" type="ORF">AQUCO_03900008v1</name>
</gene>
<evidence type="ECO:0000313" key="10">
    <source>
        <dbReference type="EMBL" id="PIA33862.1"/>
    </source>
</evidence>
<keyword evidence="3 5" id="KW-0648">Protein biosynthesis</keyword>
<dbReference type="PROSITE" id="PS01262">
    <property type="entry name" value="IF1A"/>
    <property type="match status" value="1"/>
</dbReference>
<feature type="compositionally biased region" description="Basic residues" evidence="8">
    <location>
        <begin position="1"/>
        <end position="15"/>
    </location>
</feature>
<organism evidence="10 11">
    <name type="scientific">Aquilegia coerulea</name>
    <name type="common">Rocky mountain columbine</name>
    <dbReference type="NCBI Taxonomy" id="218851"/>
    <lineage>
        <taxon>Eukaryota</taxon>
        <taxon>Viridiplantae</taxon>
        <taxon>Streptophyta</taxon>
        <taxon>Embryophyta</taxon>
        <taxon>Tracheophyta</taxon>
        <taxon>Spermatophyta</taxon>
        <taxon>Magnoliopsida</taxon>
        <taxon>Ranunculales</taxon>
        <taxon>Ranunculaceae</taxon>
        <taxon>Thalictroideae</taxon>
        <taxon>Aquilegia</taxon>
    </lineage>
</organism>
<comment type="function">
    <text evidence="7">Seems to be required for maximal rate of protein biosynthesis. Enhances ribosome dissociation into subunits and stabilizes the binding of the initiator Met-tRNA(I) to 40 S ribosomal subunits.</text>
</comment>
<evidence type="ECO:0000256" key="1">
    <source>
        <dbReference type="ARBA" id="ARBA00007392"/>
    </source>
</evidence>
<dbReference type="AlphaFoldDB" id="A0A2G5CRF6"/>
<evidence type="ECO:0000256" key="2">
    <source>
        <dbReference type="ARBA" id="ARBA00022540"/>
    </source>
</evidence>
<evidence type="ECO:0000259" key="9">
    <source>
        <dbReference type="PROSITE" id="PS50832"/>
    </source>
</evidence>
<dbReference type="SUPFAM" id="SSF50249">
    <property type="entry name" value="Nucleic acid-binding proteins"/>
    <property type="match status" value="1"/>
</dbReference>
<dbReference type="Pfam" id="PF01176">
    <property type="entry name" value="eIF-1a"/>
    <property type="match status" value="1"/>
</dbReference>
<dbReference type="EMBL" id="KZ305056">
    <property type="protein sequence ID" value="PIA33862.1"/>
    <property type="molecule type" value="Genomic_DNA"/>
</dbReference>
<keyword evidence="11" id="KW-1185">Reference proteome</keyword>
<evidence type="ECO:0000256" key="8">
    <source>
        <dbReference type="SAM" id="MobiDB-lite"/>
    </source>
</evidence>
<accession>A0A2G5CRF6</accession>
<feature type="domain" description="S1-like" evidence="9">
    <location>
        <begin position="23"/>
        <end position="98"/>
    </location>
</feature>
<dbReference type="InParanoid" id="A0A2G5CRF6"/>